<evidence type="ECO:0000256" key="3">
    <source>
        <dbReference type="ARBA" id="ARBA00022448"/>
    </source>
</evidence>
<keyword evidence="3" id="KW-0813">Transport</keyword>
<dbReference type="Pfam" id="PF01758">
    <property type="entry name" value="SBF"/>
    <property type="match status" value="1"/>
</dbReference>
<feature type="transmembrane region" description="Helical" evidence="8">
    <location>
        <begin position="209"/>
        <end position="227"/>
    </location>
</feature>
<dbReference type="InterPro" id="IPR004706">
    <property type="entry name" value="Arsenical-R_Acr3"/>
</dbReference>
<evidence type="ECO:0000256" key="1">
    <source>
        <dbReference type="ARBA" id="ARBA00004651"/>
    </source>
</evidence>
<evidence type="ECO:0000313" key="10">
    <source>
        <dbReference type="Proteomes" id="UP001302316"/>
    </source>
</evidence>
<feature type="transmembrane region" description="Helical" evidence="8">
    <location>
        <begin position="76"/>
        <end position="99"/>
    </location>
</feature>
<comment type="subcellular location">
    <subcellularLocation>
        <location evidence="1">Cell membrane</location>
        <topology evidence="1">Multi-pass membrane protein</topology>
    </subcellularLocation>
</comment>
<evidence type="ECO:0000256" key="4">
    <source>
        <dbReference type="ARBA" id="ARBA00022475"/>
    </source>
</evidence>
<dbReference type="PANTHER" id="PTHR43057">
    <property type="entry name" value="ARSENITE EFFLUX TRANSPORTER"/>
    <property type="match status" value="1"/>
</dbReference>
<evidence type="ECO:0000256" key="5">
    <source>
        <dbReference type="ARBA" id="ARBA00022692"/>
    </source>
</evidence>
<evidence type="ECO:0000256" key="7">
    <source>
        <dbReference type="ARBA" id="ARBA00023136"/>
    </source>
</evidence>
<dbReference type="PANTHER" id="PTHR43057:SF1">
    <property type="entry name" value="ARSENICAL-RESISTANCE PROTEIN 3"/>
    <property type="match status" value="1"/>
</dbReference>
<feature type="transmembrane region" description="Helical" evidence="8">
    <location>
        <begin position="139"/>
        <end position="159"/>
    </location>
</feature>
<dbReference type="GO" id="GO:0015105">
    <property type="term" value="F:arsenite transmembrane transporter activity"/>
    <property type="evidence" value="ECO:0007669"/>
    <property type="project" value="TreeGrafter"/>
</dbReference>
<dbReference type="AlphaFoldDB" id="A0AAP6MK07"/>
<reference evidence="9 10" key="1">
    <citation type="submission" date="2023-12" db="EMBL/GenBank/DDBJ databases">
        <title>Whole-genome sequencing of halo(alkali)philic microorganisms from hypersaline lakes.</title>
        <authorList>
            <person name="Sorokin D.Y."/>
            <person name="Merkel A.Y."/>
            <person name="Messina E."/>
            <person name="Yakimov M."/>
        </authorList>
    </citation>
    <scope>NUCLEOTIDE SEQUENCE [LARGE SCALE GENOMIC DNA]</scope>
    <source>
        <strain evidence="9 10">AB-CW1</strain>
    </source>
</reference>
<dbReference type="InterPro" id="IPR038770">
    <property type="entry name" value="Na+/solute_symporter_sf"/>
</dbReference>
<keyword evidence="6 8" id="KW-1133">Transmembrane helix</keyword>
<dbReference type="GO" id="GO:0005886">
    <property type="term" value="C:plasma membrane"/>
    <property type="evidence" value="ECO:0007669"/>
    <property type="project" value="UniProtKB-SubCell"/>
</dbReference>
<keyword evidence="10" id="KW-1185">Reference proteome</keyword>
<feature type="transmembrane region" description="Helical" evidence="8">
    <location>
        <begin position="271"/>
        <end position="291"/>
    </location>
</feature>
<feature type="transmembrane region" description="Helical" evidence="8">
    <location>
        <begin position="171"/>
        <end position="189"/>
    </location>
</feature>
<dbReference type="RefSeq" id="WP_346051278.1">
    <property type="nucleotide sequence ID" value="NZ_JAYGII010000013.1"/>
</dbReference>
<comment type="caution">
    <text evidence="9">The sequence shown here is derived from an EMBL/GenBank/DDBJ whole genome shotgun (WGS) entry which is preliminary data.</text>
</comment>
<feature type="transmembrane region" description="Helical" evidence="8">
    <location>
        <begin position="105"/>
        <end position="127"/>
    </location>
</feature>
<dbReference type="Gene3D" id="1.20.1530.20">
    <property type="match status" value="1"/>
</dbReference>
<keyword evidence="7 8" id="KW-0472">Membrane</keyword>
<comment type="similarity">
    <text evidence="2">Belongs to the arsenical resistance-3 (ACR3) (TC 2.A.59) family.</text>
</comment>
<keyword evidence="4" id="KW-1003">Cell membrane</keyword>
<evidence type="ECO:0000256" key="2">
    <source>
        <dbReference type="ARBA" id="ARBA00010110"/>
    </source>
</evidence>
<dbReference type="GO" id="GO:0015297">
    <property type="term" value="F:antiporter activity"/>
    <property type="evidence" value="ECO:0007669"/>
    <property type="project" value="InterPro"/>
</dbReference>
<feature type="transmembrane region" description="Helical" evidence="8">
    <location>
        <begin position="239"/>
        <end position="259"/>
    </location>
</feature>
<name>A0AAP6MK07_9GAMM</name>
<dbReference type="EMBL" id="JAYGII010000013">
    <property type="protein sequence ID" value="MEA5445634.1"/>
    <property type="molecule type" value="Genomic_DNA"/>
</dbReference>
<gene>
    <name evidence="9" type="ORF">VCB98_07375</name>
</gene>
<feature type="transmembrane region" description="Helical" evidence="8">
    <location>
        <begin position="297"/>
        <end position="320"/>
    </location>
</feature>
<keyword evidence="5 8" id="KW-0812">Transmembrane</keyword>
<dbReference type="GO" id="GO:0015104">
    <property type="term" value="F:antimonite transmembrane transporter activity"/>
    <property type="evidence" value="ECO:0007669"/>
    <property type="project" value="TreeGrafter"/>
</dbReference>
<dbReference type="Proteomes" id="UP001302316">
    <property type="component" value="Unassembled WGS sequence"/>
</dbReference>
<protein>
    <submittedName>
        <fullName evidence="9">Arsenic resistance protein</fullName>
    </submittedName>
</protein>
<feature type="transmembrane region" description="Helical" evidence="8">
    <location>
        <begin position="43"/>
        <end position="64"/>
    </location>
</feature>
<dbReference type="InterPro" id="IPR002657">
    <property type="entry name" value="BilAc:Na_symport/Acr3"/>
</dbReference>
<evidence type="ECO:0000313" key="9">
    <source>
        <dbReference type="EMBL" id="MEA5445634.1"/>
    </source>
</evidence>
<organism evidence="9 10">
    <name type="scientific">Natronospira elongata</name>
    <dbReference type="NCBI Taxonomy" id="3110268"/>
    <lineage>
        <taxon>Bacteria</taxon>
        <taxon>Pseudomonadati</taxon>
        <taxon>Pseudomonadota</taxon>
        <taxon>Gammaproteobacteria</taxon>
        <taxon>Natronospirales</taxon>
        <taxon>Natronospiraceae</taxon>
        <taxon>Natronospira</taxon>
    </lineage>
</organism>
<proteinExistence type="inferred from homology"/>
<sequence>MLSARHRLFSYLNLERWQVLPLTLAALAGLAVAQWQPEAVSGWSIMLWPLLALLMFVSFLHLDLRRWRRSLADRDFLLTILALNFLLLPLATALVLFLLPADPVIRLAVALVLLAPCTDWFLAFNLIGRGNPERATTAVPLLLLGQVVAVPIWLMILLGSGQLQSFEPLRFLVVFIGLFAIPLALALGIRYLSVGRPLLQSTLGAAQRAPLLFLLPVVFLVAATQLADLPSDSFSQLLPVTAVFLLWALLALSLALLAGRLTGLSIPGQRTLLFSAGSRNSFVVLPFALALPFGAELAAGVIMIQAMVELCLLILLTGLVPRLIR</sequence>
<accession>A0AAP6MK07</accession>
<evidence type="ECO:0000256" key="8">
    <source>
        <dbReference type="SAM" id="Phobius"/>
    </source>
</evidence>
<evidence type="ECO:0000256" key="6">
    <source>
        <dbReference type="ARBA" id="ARBA00022989"/>
    </source>
</evidence>